<reference evidence="2 3" key="1">
    <citation type="submission" date="2007-06" db="EMBL/GenBank/DDBJ databases">
        <title>The Genome Sequence of Coccidioides posadasii RMSCC_3488.</title>
        <authorList>
            <consortium name="Coccidioides Genome Resources Consortium"/>
            <consortium name="The Broad Institute Genome Sequencing Platform"/>
            <person name="Henn M.R."/>
            <person name="Sykes S."/>
            <person name="Young S."/>
            <person name="Jaffe D."/>
            <person name="Berlin A."/>
            <person name="Alvarez P."/>
            <person name="Butler J."/>
            <person name="Gnerre S."/>
            <person name="Grabherr M."/>
            <person name="Mauceli E."/>
            <person name="Brockman W."/>
            <person name="Kodira C."/>
            <person name="Alvarado L."/>
            <person name="Zeng Q."/>
            <person name="Crawford M."/>
            <person name="Antoine C."/>
            <person name="Devon K."/>
            <person name="Galgiani J."/>
            <person name="Orsborn K."/>
            <person name="Lewis M.L."/>
            <person name="Nusbaum C."/>
            <person name="Galagan J."/>
            <person name="Birren B."/>
        </authorList>
    </citation>
    <scope>NUCLEOTIDE SEQUENCE [LARGE SCALE GENOMIC DNA]</scope>
    <source>
        <strain evidence="2 3">RMSCC 3488</strain>
    </source>
</reference>
<evidence type="ECO:0000256" key="1">
    <source>
        <dbReference type="SAM" id="MobiDB-lite"/>
    </source>
</evidence>
<gene>
    <name evidence="2" type="ORF">CPAG_05621</name>
</gene>
<evidence type="ECO:0000313" key="2">
    <source>
        <dbReference type="EMBL" id="KMM69303.1"/>
    </source>
</evidence>
<name>A0A0J6FG89_COCPO</name>
<evidence type="ECO:0000313" key="3">
    <source>
        <dbReference type="Proteomes" id="UP000054567"/>
    </source>
</evidence>
<feature type="region of interest" description="Disordered" evidence="1">
    <location>
        <begin position="1"/>
        <end position="33"/>
    </location>
</feature>
<reference evidence="3" key="2">
    <citation type="journal article" date="2009" name="Genome Res.">
        <title>Comparative genomic analyses of the human fungal pathogens Coccidioides and their relatives.</title>
        <authorList>
            <person name="Sharpton T.J."/>
            <person name="Stajich J.E."/>
            <person name="Rounsley S.D."/>
            <person name="Gardner M.J."/>
            <person name="Wortman J.R."/>
            <person name="Jordar V.S."/>
            <person name="Maiti R."/>
            <person name="Kodira C.D."/>
            <person name="Neafsey D.E."/>
            <person name="Zeng Q."/>
            <person name="Hung C.-Y."/>
            <person name="McMahan C."/>
            <person name="Muszewska A."/>
            <person name="Grynberg M."/>
            <person name="Mandel M.A."/>
            <person name="Kellner E.M."/>
            <person name="Barker B.M."/>
            <person name="Galgiani J.N."/>
            <person name="Orbach M.J."/>
            <person name="Kirkland T.N."/>
            <person name="Cole G.T."/>
            <person name="Henn M.R."/>
            <person name="Birren B.W."/>
            <person name="Taylor J.W."/>
        </authorList>
    </citation>
    <scope>NUCLEOTIDE SEQUENCE [LARGE SCALE GENOMIC DNA]</scope>
    <source>
        <strain evidence="3">RMSCC 3488</strain>
    </source>
</reference>
<dbReference type="EMBL" id="DS268111">
    <property type="protein sequence ID" value="KMM69303.1"/>
    <property type="molecule type" value="Genomic_DNA"/>
</dbReference>
<proteinExistence type="predicted"/>
<accession>A0A0J6FG89</accession>
<organism evidence="2 3">
    <name type="scientific">Coccidioides posadasii RMSCC 3488</name>
    <dbReference type="NCBI Taxonomy" id="454284"/>
    <lineage>
        <taxon>Eukaryota</taxon>
        <taxon>Fungi</taxon>
        <taxon>Dikarya</taxon>
        <taxon>Ascomycota</taxon>
        <taxon>Pezizomycotina</taxon>
        <taxon>Eurotiomycetes</taxon>
        <taxon>Eurotiomycetidae</taxon>
        <taxon>Onygenales</taxon>
        <taxon>Onygenaceae</taxon>
        <taxon>Coccidioides</taxon>
    </lineage>
</organism>
<sequence length="126" mass="14186">MVSSALRSTVDDSRSTTPYIPTHYHPSSRKSDVEKLIRRLKSPGVAREHERGDTGVNHALRASKMLRKLMKAVYSSYESIKGPKIQFIISGYGLKVHSNKCSENEVLVLEFTQGHGPQPVFEERFA</sequence>
<dbReference type="Proteomes" id="UP000054567">
    <property type="component" value="Unassembled WGS sequence"/>
</dbReference>
<dbReference type="AlphaFoldDB" id="A0A0J6FG89"/>
<reference evidence="3" key="3">
    <citation type="journal article" date="2010" name="Genome Res.">
        <title>Population genomic sequencing of Coccidioides fungi reveals recent hybridization and transposon control.</title>
        <authorList>
            <person name="Neafsey D.E."/>
            <person name="Barker B.M."/>
            <person name="Sharpton T.J."/>
            <person name="Stajich J.E."/>
            <person name="Park D.J."/>
            <person name="Whiston E."/>
            <person name="Hung C.-Y."/>
            <person name="McMahan C."/>
            <person name="White J."/>
            <person name="Sykes S."/>
            <person name="Heiman D."/>
            <person name="Young S."/>
            <person name="Zeng Q."/>
            <person name="Abouelleil A."/>
            <person name="Aftuck L."/>
            <person name="Bessette D."/>
            <person name="Brown A."/>
            <person name="FitzGerald M."/>
            <person name="Lui A."/>
            <person name="Macdonald J.P."/>
            <person name="Priest M."/>
            <person name="Orbach M.J."/>
            <person name="Galgiani J.N."/>
            <person name="Kirkland T.N."/>
            <person name="Cole G.T."/>
            <person name="Birren B.W."/>
            <person name="Henn M.R."/>
            <person name="Taylor J.W."/>
            <person name="Rounsley S.D."/>
        </authorList>
    </citation>
    <scope>NUCLEOTIDE SEQUENCE [LARGE SCALE GENOMIC DNA]</scope>
    <source>
        <strain evidence="3">RMSCC 3488</strain>
    </source>
</reference>
<dbReference type="VEuPathDB" id="FungiDB:CPAG_05621"/>
<protein>
    <submittedName>
        <fullName evidence="2">Uncharacterized protein</fullName>
    </submittedName>
</protein>